<gene>
    <name evidence="6" type="primary">yxlF_6</name>
    <name evidence="6" type="ORF">CLVI_27110</name>
</gene>
<accession>A0A2T0BBM0</accession>
<evidence type="ECO:0000313" key="6">
    <source>
        <dbReference type="EMBL" id="PRR81207.1"/>
    </source>
</evidence>
<dbReference type="RefSeq" id="WP_106060630.1">
    <property type="nucleotide sequence ID" value="NZ_PVXQ01000034.1"/>
</dbReference>
<dbReference type="AlphaFoldDB" id="A0A2T0BBM0"/>
<proteinExistence type="inferred from homology"/>
<evidence type="ECO:0000259" key="5">
    <source>
        <dbReference type="PROSITE" id="PS50893"/>
    </source>
</evidence>
<dbReference type="PANTHER" id="PTHR43335:SF8">
    <property type="entry name" value="ABC TRANSPORTER, ATP-BINDING PROTEIN"/>
    <property type="match status" value="1"/>
</dbReference>
<dbReference type="InterPro" id="IPR017871">
    <property type="entry name" value="ABC_transporter-like_CS"/>
</dbReference>
<protein>
    <submittedName>
        <fullName evidence="6">Putative ABC transporter ATP-binding protein YxlF</fullName>
        <ecNumber evidence="6">3.6.3.-</ecNumber>
    </submittedName>
</protein>
<dbReference type="PANTHER" id="PTHR43335">
    <property type="entry name" value="ABC TRANSPORTER, ATP-BINDING PROTEIN"/>
    <property type="match status" value="1"/>
</dbReference>
<dbReference type="SMART" id="SM00382">
    <property type="entry name" value="AAA"/>
    <property type="match status" value="1"/>
</dbReference>
<dbReference type="Proteomes" id="UP000239471">
    <property type="component" value="Unassembled WGS sequence"/>
</dbReference>
<comment type="caution">
    <text evidence="6">The sequence shown here is derived from an EMBL/GenBank/DDBJ whole genome shotgun (WGS) entry which is preliminary data.</text>
</comment>
<dbReference type="InterPro" id="IPR003439">
    <property type="entry name" value="ABC_transporter-like_ATP-bd"/>
</dbReference>
<sequence length="303" mass="33995">MSECILKVNNLTKCYNNVMVLDGVSFTIEQGKIYGFIGENGAGKTTTIRILAGLSEATDGEIEILGQTERKQLESVRRKIGTLVEKPILYDTLSAIDNMNMQCILYGQKNTNIVPQLLEKVDLANVKKKKVKDFSLGMKQRLGIAMALVQEPKLLILDEPVNGLDPMGMVDIRELLKSLNKDYGITIIISSHILTELYQLATDYIIINKGKIVEIMTLEELNDKCKKHIIIETDEALKATETIRRELGTENYIVSENTIKLYDCIDDVKKVAKILFADGILVTRFTVVGENLEEYYIDLLGGK</sequence>
<dbReference type="EC" id="3.6.3.-" evidence="6"/>
<dbReference type="SUPFAM" id="SSF52540">
    <property type="entry name" value="P-loop containing nucleoside triphosphate hydrolases"/>
    <property type="match status" value="1"/>
</dbReference>
<comment type="similarity">
    <text evidence="1">Belongs to the ABC transporter superfamily.</text>
</comment>
<dbReference type="Gene3D" id="3.40.50.300">
    <property type="entry name" value="P-loop containing nucleotide triphosphate hydrolases"/>
    <property type="match status" value="1"/>
</dbReference>
<evidence type="ECO:0000256" key="1">
    <source>
        <dbReference type="ARBA" id="ARBA00005417"/>
    </source>
</evidence>
<keyword evidence="3" id="KW-0547">Nucleotide-binding</keyword>
<evidence type="ECO:0000256" key="2">
    <source>
        <dbReference type="ARBA" id="ARBA00022448"/>
    </source>
</evidence>
<keyword evidence="2" id="KW-0813">Transport</keyword>
<dbReference type="GO" id="GO:0005524">
    <property type="term" value="F:ATP binding"/>
    <property type="evidence" value="ECO:0007669"/>
    <property type="project" value="UniProtKB-KW"/>
</dbReference>
<dbReference type="PROSITE" id="PS00211">
    <property type="entry name" value="ABC_TRANSPORTER_1"/>
    <property type="match status" value="1"/>
</dbReference>
<dbReference type="EMBL" id="PVXQ01000034">
    <property type="protein sequence ID" value="PRR81207.1"/>
    <property type="molecule type" value="Genomic_DNA"/>
</dbReference>
<name>A0A2T0BBM0_9CLOT</name>
<organism evidence="6 7">
    <name type="scientific">Clostridium vincentii</name>
    <dbReference type="NCBI Taxonomy" id="52704"/>
    <lineage>
        <taxon>Bacteria</taxon>
        <taxon>Bacillati</taxon>
        <taxon>Bacillota</taxon>
        <taxon>Clostridia</taxon>
        <taxon>Eubacteriales</taxon>
        <taxon>Clostridiaceae</taxon>
        <taxon>Clostridium</taxon>
    </lineage>
</organism>
<dbReference type="PROSITE" id="PS50893">
    <property type="entry name" value="ABC_TRANSPORTER_2"/>
    <property type="match status" value="1"/>
</dbReference>
<dbReference type="Pfam" id="PF00005">
    <property type="entry name" value="ABC_tran"/>
    <property type="match status" value="1"/>
</dbReference>
<evidence type="ECO:0000313" key="7">
    <source>
        <dbReference type="Proteomes" id="UP000239471"/>
    </source>
</evidence>
<evidence type="ECO:0000256" key="3">
    <source>
        <dbReference type="ARBA" id="ARBA00022741"/>
    </source>
</evidence>
<keyword evidence="7" id="KW-1185">Reference proteome</keyword>
<feature type="domain" description="ABC transporter" evidence="5">
    <location>
        <begin position="6"/>
        <end position="234"/>
    </location>
</feature>
<evidence type="ECO:0000256" key="4">
    <source>
        <dbReference type="ARBA" id="ARBA00022840"/>
    </source>
</evidence>
<dbReference type="InterPro" id="IPR003593">
    <property type="entry name" value="AAA+_ATPase"/>
</dbReference>
<reference evidence="6 7" key="1">
    <citation type="submission" date="2018-03" db="EMBL/GenBank/DDBJ databases">
        <title>Genome sequence of Clostridium vincentii DSM 10228.</title>
        <authorList>
            <person name="Poehlein A."/>
            <person name="Daniel R."/>
        </authorList>
    </citation>
    <scope>NUCLEOTIDE SEQUENCE [LARGE SCALE GENOMIC DNA]</scope>
    <source>
        <strain evidence="6 7">DSM 10228</strain>
    </source>
</reference>
<dbReference type="InterPro" id="IPR027417">
    <property type="entry name" value="P-loop_NTPase"/>
</dbReference>
<dbReference type="OrthoDB" id="9809205at2"/>
<keyword evidence="6" id="KW-0378">Hydrolase</keyword>
<keyword evidence="4 6" id="KW-0067">ATP-binding</keyword>
<dbReference type="GO" id="GO:0016887">
    <property type="term" value="F:ATP hydrolysis activity"/>
    <property type="evidence" value="ECO:0007669"/>
    <property type="project" value="InterPro"/>
</dbReference>